<gene>
    <name evidence="1" type="ORF">UFOVP1309_55</name>
</gene>
<evidence type="ECO:0000313" key="1">
    <source>
        <dbReference type="EMBL" id="CAB4198151.1"/>
    </source>
</evidence>
<sequence length="57" mass="6383">MKLPPLPHKVVVDVQQQTGKIIMGFNKEEMLAYGQACRDAVIAEIQAKIESMRNAQD</sequence>
<protein>
    <submittedName>
        <fullName evidence="1">Uncharacterized protein</fullName>
    </submittedName>
</protein>
<accession>A0A6J5RX19</accession>
<name>A0A6J5RX19_9CAUD</name>
<reference evidence="1" key="1">
    <citation type="submission" date="2020-05" db="EMBL/GenBank/DDBJ databases">
        <authorList>
            <person name="Chiriac C."/>
            <person name="Salcher M."/>
            <person name="Ghai R."/>
            <person name="Kavagutti S V."/>
        </authorList>
    </citation>
    <scope>NUCLEOTIDE SEQUENCE</scope>
</reference>
<proteinExistence type="predicted"/>
<dbReference type="EMBL" id="LR797271">
    <property type="protein sequence ID" value="CAB4198151.1"/>
    <property type="molecule type" value="Genomic_DNA"/>
</dbReference>
<organism evidence="1">
    <name type="scientific">uncultured Caudovirales phage</name>
    <dbReference type="NCBI Taxonomy" id="2100421"/>
    <lineage>
        <taxon>Viruses</taxon>
        <taxon>Duplodnaviria</taxon>
        <taxon>Heunggongvirae</taxon>
        <taxon>Uroviricota</taxon>
        <taxon>Caudoviricetes</taxon>
        <taxon>Peduoviridae</taxon>
        <taxon>Maltschvirus</taxon>
        <taxon>Maltschvirus maltsch</taxon>
    </lineage>
</organism>